<organism evidence="3 4">
    <name type="scientific">Hortaea werneckii EXF-2000</name>
    <dbReference type="NCBI Taxonomy" id="1157616"/>
    <lineage>
        <taxon>Eukaryota</taxon>
        <taxon>Fungi</taxon>
        <taxon>Dikarya</taxon>
        <taxon>Ascomycota</taxon>
        <taxon>Pezizomycotina</taxon>
        <taxon>Dothideomycetes</taxon>
        <taxon>Dothideomycetidae</taxon>
        <taxon>Mycosphaerellales</taxon>
        <taxon>Teratosphaeriaceae</taxon>
        <taxon>Hortaea</taxon>
    </lineage>
</organism>
<feature type="region of interest" description="Disordered" evidence="2">
    <location>
        <begin position="252"/>
        <end position="273"/>
    </location>
</feature>
<feature type="region of interest" description="Disordered" evidence="2">
    <location>
        <begin position="1"/>
        <end position="53"/>
    </location>
</feature>
<dbReference type="InterPro" id="IPR018865">
    <property type="entry name" value="STK19-like"/>
</dbReference>
<dbReference type="VEuPathDB" id="FungiDB:BTJ68_10971"/>
<comment type="caution">
    <text evidence="3">The sequence shown here is derived from an EMBL/GenBank/DDBJ whole genome shotgun (WGS) entry which is preliminary data.</text>
</comment>
<keyword evidence="4" id="KW-1185">Reference proteome</keyword>
<dbReference type="OrthoDB" id="3980126at2759"/>
<proteinExistence type="inferred from homology"/>
<evidence type="ECO:0000313" key="4">
    <source>
        <dbReference type="Proteomes" id="UP000194280"/>
    </source>
</evidence>
<dbReference type="Proteomes" id="UP000194280">
    <property type="component" value="Unassembled WGS sequence"/>
</dbReference>
<dbReference type="PANTHER" id="PTHR15243:SF0">
    <property type="entry name" value="SERINE_THREONINE-PROTEIN KINASE 19"/>
    <property type="match status" value="1"/>
</dbReference>
<dbReference type="Pfam" id="PF10494">
    <property type="entry name" value="Stk19"/>
    <property type="match status" value="1"/>
</dbReference>
<feature type="compositionally biased region" description="Polar residues" evidence="2">
    <location>
        <begin position="259"/>
        <end position="273"/>
    </location>
</feature>
<dbReference type="EMBL" id="MUNK01000199">
    <property type="protein sequence ID" value="OTA25628.1"/>
    <property type="molecule type" value="Genomic_DNA"/>
</dbReference>
<evidence type="ECO:0000256" key="2">
    <source>
        <dbReference type="SAM" id="MobiDB-lite"/>
    </source>
</evidence>
<evidence type="ECO:0000256" key="1">
    <source>
        <dbReference type="ARBA" id="ARBA00093458"/>
    </source>
</evidence>
<name>A0A1Z5SXH2_HORWE</name>
<accession>A0A1Z5SXH2</accession>
<feature type="compositionally biased region" description="Basic and acidic residues" evidence="2">
    <location>
        <begin position="34"/>
        <end position="46"/>
    </location>
</feature>
<protein>
    <recommendedName>
        <fullName evidence="5">Serine-threonine protein kinase 19</fullName>
    </recommendedName>
</protein>
<dbReference type="AlphaFoldDB" id="A0A1Z5SXH2"/>
<sequence>MPKDTNPLRRKSSSSPFSALQRTKPGSRKTSLAAKEDASERLEDTGRVPSLASSNIPQDVVNLVRYIQSCQWQDVPERAAGMNSERIGQVLRFRMALPPIVSLAHLHALSKSSTATEREVARLVAQGVLRKVTIPGRGKGGAPVGDGIVTVADWKDRLQKEGALDAELKEKYLALMNANPGSPTMPTQAFTNEEIRQLVQHGFLTSPAALSSGPGNLFASPGTSSLLSISSAGTKAPTGSIAAVGGMGAIHESGGGGSTLATQNDRPSQNRPGQQMTFALPGTGAYLKLLTSAREHLFYLLKQLSPRFKEATMEMLKEKWEGNVLGDAASRAKRARGEWNGVLPGRTKKWREFYGLEFEWVLAECVGSGTMELFDTGAVGTAVRAR</sequence>
<dbReference type="GO" id="GO:0046579">
    <property type="term" value="P:positive regulation of Ras protein signal transduction"/>
    <property type="evidence" value="ECO:0007669"/>
    <property type="project" value="TreeGrafter"/>
</dbReference>
<evidence type="ECO:0008006" key="5">
    <source>
        <dbReference type="Google" id="ProtNLM"/>
    </source>
</evidence>
<dbReference type="PANTHER" id="PTHR15243">
    <property type="entry name" value="SERINE/THREONINE-PROTEIN KINASE 19"/>
    <property type="match status" value="1"/>
</dbReference>
<evidence type="ECO:0000313" key="3">
    <source>
        <dbReference type="EMBL" id="OTA25628.1"/>
    </source>
</evidence>
<dbReference type="InParanoid" id="A0A1Z5SXH2"/>
<reference evidence="3 4" key="1">
    <citation type="submission" date="2017-01" db="EMBL/GenBank/DDBJ databases">
        <title>The recent genome duplication of the halophilic yeast Hortaea werneckii: insights from long-read sequencing.</title>
        <authorList>
            <person name="Sinha S."/>
            <person name="Flibotte S."/>
            <person name="Neira M."/>
            <person name="Lenassi M."/>
            <person name="Gostincar C."/>
            <person name="Stajich J.E."/>
            <person name="Nislow C.E."/>
        </authorList>
    </citation>
    <scope>NUCLEOTIDE SEQUENCE [LARGE SCALE GENOMIC DNA]</scope>
    <source>
        <strain evidence="3 4">EXF-2000</strain>
    </source>
</reference>
<comment type="similarity">
    <text evidence="1">Belongs to the STK19 family.</text>
</comment>
<gene>
    <name evidence="3" type="ORF">BTJ68_10971</name>
</gene>